<gene>
    <name evidence="1" type="ORF">FHS83_001027</name>
</gene>
<comment type="caution">
    <text evidence="1">The sequence shown here is derived from an EMBL/GenBank/DDBJ whole genome shotgun (WGS) entry which is preliminary data.</text>
</comment>
<dbReference type="Proteomes" id="UP000570514">
    <property type="component" value="Unassembled WGS sequence"/>
</dbReference>
<name>A0A846MWU3_9PROT</name>
<reference evidence="1 2" key="1">
    <citation type="submission" date="2020-03" db="EMBL/GenBank/DDBJ databases">
        <title>Genomic Encyclopedia of Type Strains, Phase IV (KMG-IV): sequencing the most valuable type-strain genomes for metagenomic binning, comparative biology and taxonomic classification.</title>
        <authorList>
            <person name="Goeker M."/>
        </authorList>
    </citation>
    <scope>NUCLEOTIDE SEQUENCE [LARGE SCALE GENOMIC DNA]</scope>
    <source>
        <strain evidence="1 2">DSM 19867</strain>
    </source>
</reference>
<evidence type="ECO:0000313" key="2">
    <source>
        <dbReference type="Proteomes" id="UP000570514"/>
    </source>
</evidence>
<accession>A0A846MWU3</accession>
<proteinExistence type="predicted"/>
<dbReference type="AlphaFoldDB" id="A0A846MWU3"/>
<protein>
    <recommendedName>
        <fullName evidence="3">Peptidase S1 domain-containing protein</fullName>
    </recommendedName>
</protein>
<sequence>MAGVSIVDVGVLVSETQAFISSAGYTYCNSPKLADSDYTDLSAFEFTRQADNSSEIERTFFHFDNAAALSDGDDVILYLAFGCAFADQNYDVAEANCVGRAVRALLCDPNGQISDPAVGRCKLLSEMHVDPNGFSGGPVFAIVFDGHLTLKFAGVINRAGGSFVHFIKAPYVRRLLDFAVSSYAI</sequence>
<dbReference type="EMBL" id="JAASRM010000001">
    <property type="protein sequence ID" value="NIK87709.1"/>
    <property type="molecule type" value="Genomic_DNA"/>
</dbReference>
<dbReference type="RefSeq" id="WP_167081556.1">
    <property type="nucleotide sequence ID" value="NZ_BAAADC010000001.1"/>
</dbReference>
<evidence type="ECO:0000313" key="1">
    <source>
        <dbReference type="EMBL" id="NIK87709.1"/>
    </source>
</evidence>
<evidence type="ECO:0008006" key="3">
    <source>
        <dbReference type="Google" id="ProtNLM"/>
    </source>
</evidence>
<organism evidence="1 2">
    <name type="scientific">Rhizomicrobium palustre</name>
    <dbReference type="NCBI Taxonomy" id="189966"/>
    <lineage>
        <taxon>Bacteria</taxon>
        <taxon>Pseudomonadati</taxon>
        <taxon>Pseudomonadota</taxon>
        <taxon>Alphaproteobacteria</taxon>
        <taxon>Micropepsales</taxon>
        <taxon>Micropepsaceae</taxon>
        <taxon>Rhizomicrobium</taxon>
    </lineage>
</organism>
<keyword evidence="2" id="KW-1185">Reference proteome</keyword>